<dbReference type="EMBL" id="JAAIUW010000011">
    <property type="protein sequence ID" value="KAF7809050.1"/>
    <property type="molecule type" value="Genomic_DNA"/>
</dbReference>
<evidence type="ECO:0000313" key="1">
    <source>
        <dbReference type="EMBL" id="KAF7809050.1"/>
    </source>
</evidence>
<gene>
    <name evidence="1" type="ORF">G2W53_035793</name>
</gene>
<name>A0A834SR55_9FABA</name>
<dbReference type="Proteomes" id="UP000634136">
    <property type="component" value="Unassembled WGS sequence"/>
</dbReference>
<keyword evidence="2" id="KW-1185">Reference proteome</keyword>
<comment type="caution">
    <text evidence="1">The sequence shown here is derived from an EMBL/GenBank/DDBJ whole genome shotgun (WGS) entry which is preliminary data.</text>
</comment>
<accession>A0A834SR55</accession>
<reference evidence="1" key="1">
    <citation type="submission" date="2020-09" db="EMBL/GenBank/DDBJ databases">
        <title>Genome-Enabled Discovery of Anthraquinone Biosynthesis in Senna tora.</title>
        <authorList>
            <person name="Kang S.-H."/>
            <person name="Pandey R.P."/>
            <person name="Lee C.-M."/>
            <person name="Sim J.-S."/>
            <person name="Jeong J.-T."/>
            <person name="Choi B.-S."/>
            <person name="Jung M."/>
            <person name="Ginzburg D."/>
            <person name="Zhao K."/>
            <person name="Won S.Y."/>
            <person name="Oh T.-J."/>
            <person name="Yu Y."/>
            <person name="Kim N.-H."/>
            <person name="Lee O.R."/>
            <person name="Lee T.-H."/>
            <person name="Bashyal P."/>
            <person name="Kim T.-S."/>
            <person name="Lee W.-H."/>
            <person name="Kawkins C."/>
            <person name="Kim C.-K."/>
            <person name="Kim J.S."/>
            <person name="Ahn B.O."/>
            <person name="Rhee S.Y."/>
            <person name="Sohng J.K."/>
        </authorList>
    </citation>
    <scope>NUCLEOTIDE SEQUENCE</scope>
    <source>
        <tissue evidence="1">Leaf</tissue>
    </source>
</reference>
<dbReference type="AlphaFoldDB" id="A0A834SR55"/>
<proteinExistence type="predicted"/>
<sequence>MKDRQITAVDSTDSKIPTRQNRGLYCYSSIPNLVYKFNSKRDLIDYLSGIVSARIATAQFGDFPLILAFCSSASGLLIQNCKSEIQQSFWSYVFSVRS</sequence>
<organism evidence="1 2">
    <name type="scientific">Senna tora</name>
    <dbReference type="NCBI Taxonomy" id="362788"/>
    <lineage>
        <taxon>Eukaryota</taxon>
        <taxon>Viridiplantae</taxon>
        <taxon>Streptophyta</taxon>
        <taxon>Embryophyta</taxon>
        <taxon>Tracheophyta</taxon>
        <taxon>Spermatophyta</taxon>
        <taxon>Magnoliopsida</taxon>
        <taxon>eudicotyledons</taxon>
        <taxon>Gunneridae</taxon>
        <taxon>Pentapetalae</taxon>
        <taxon>rosids</taxon>
        <taxon>fabids</taxon>
        <taxon>Fabales</taxon>
        <taxon>Fabaceae</taxon>
        <taxon>Caesalpinioideae</taxon>
        <taxon>Cassia clade</taxon>
        <taxon>Senna</taxon>
    </lineage>
</organism>
<protein>
    <submittedName>
        <fullName evidence="1">Uncharacterized protein</fullName>
    </submittedName>
</protein>
<evidence type="ECO:0000313" key="2">
    <source>
        <dbReference type="Proteomes" id="UP000634136"/>
    </source>
</evidence>